<feature type="transmembrane region" description="Helical" evidence="2">
    <location>
        <begin position="297"/>
        <end position="320"/>
    </location>
</feature>
<dbReference type="AlphaFoldDB" id="A0A0S4KRP6"/>
<reference evidence="4" key="1">
    <citation type="submission" date="2015-09" db="EMBL/GenBank/DDBJ databases">
        <authorList>
            <consortium name="Pathogen Informatics"/>
        </authorList>
    </citation>
    <scope>NUCLEOTIDE SEQUENCE [LARGE SCALE GENOMIC DNA]</scope>
    <source>
        <strain evidence="4">Lake Konstanz</strain>
    </source>
</reference>
<keyword evidence="4" id="KW-1185">Reference proteome</keyword>
<sequence>MPRAGAATSLLGATNSSGGEQGSGSTSSFSRLVNTPPVPRSPVVSLPNNTQVSQFSDDSLSNAGEGSPSRILSRMLPSCQTITESMQLVRDAFVDLSFLGRVQVLLLLVNLIATFVIVYGVSSGEHRKVDVVSLYFGVEFIVVTAISIIYTVCVENIFAFYGLIVLQLEVVAFVTTSATIGVLTSISPAARWAIVALNWVSIVLFLILQRIVRRSWGWHAYRFAGSSASTVKAFHEYQQFAAVLLLDVFHAVFFLTAEEIIRTHNTIEERVATYTCVALTLAFARITQIVVRYERARIVWVMFVLNGIGVGVYVYFAILATQRAVSGQGRVIDDGENISATGERTLVAAVEWCAVLVRFGLMSSIARVASSFSGALPSLFPRRAARTPYLIDQATIEAAERRIRVASVGPNSPRHIAIPTYDASKRVSSNLTSGVHTNKGPPSAVAATLVQSSTGIDMFSGGLEEYEDNSMYLASGTRAYQSLPSE</sequence>
<feature type="compositionally biased region" description="Polar residues" evidence="1">
    <location>
        <begin position="50"/>
        <end position="64"/>
    </location>
</feature>
<keyword evidence="2" id="KW-0812">Transmembrane</keyword>
<organism evidence="3 4">
    <name type="scientific">Bodo saltans</name>
    <name type="common">Flagellated protozoan</name>
    <dbReference type="NCBI Taxonomy" id="75058"/>
    <lineage>
        <taxon>Eukaryota</taxon>
        <taxon>Discoba</taxon>
        <taxon>Euglenozoa</taxon>
        <taxon>Kinetoplastea</taxon>
        <taxon>Metakinetoplastina</taxon>
        <taxon>Eubodonida</taxon>
        <taxon>Bodonidae</taxon>
        <taxon>Bodo</taxon>
    </lineage>
</organism>
<feature type="transmembrane region" description="Helical" evidence="2">
    <location>
        <begin position="158"/>
        <end position="180"/>
    </location>
</feature>
<evidence type="ECO:0000313" key="4">
    <source>
        <dbReference type="Proteomes" id="UP000051952"/>
    </source>
</evidence>
<keyword evidence="2" id="KW-1133">Transmembrane helix</keyword>
<feature type="transmembrane region" description="Helical" evidence="2">
    <location>
        <begin position="132"/>
        <end position="152"/>
    </location>
</feature>
<protein>
    <submittedName>
        <fullName evidence="3">Membrane-associated protein, putative</fullName>
    </submittedName>
</protein>
<feature type="transmembrane region" description="Helical" evidence="2">
    <location>
        <begin position="98"/>
        <end position="120"/>
    </location>
</feature>
<evidence type="ECO:0000256" key="2">
    <source>
        <dbReference type="SAM" id="Phobius"/>
    </source>
</evidence>
<accession>A0A0S4KRP6</accession>
<proteinExistence type="predicted"/>
<evidence type="ECO:0000256" key="1">
    <source>
        <dbReference type="SAM" id="MobiDB-lite"/>
    </source>
</evidence>
<dbReference type="EMBL" id="CYKH01002253">
    <property type="protein sequence ID" value="CUM57961.1"/>
    <property type="molecule type" value="Genomic_DNA"/>
</dbReference>
<feature type="compositionally biased region" description="Low complexity" evidence="1">
    <location>
        <begin position="23"/>
        <end position="49"/>
    </location>
</feature>
<keyword evidence="2" id="KW-0472">Membrane</keyword>
<name>A0A0S4KRP6_BODSA</name>
<dbReference type="VEuPathDB" id="TriTrypDB:BSAL_48890"/>
<evidence type="ECO:0000313" key="3">
    <source>
        <dbReference type="EMBL" id="CUM57961.1"/>
    </source>
</evidence>
<feature type="transmembrane region" description="Helical" evidence="2">
    <location>
        <begin position="192"/>
        <end position="212"/>
    </location>
</feature>
<gene>
    <name evidence="3" type="ORF">BSAL_48890</name>
</gene>
<feature type="region of interest" description="Disordered" evidence="1">
    <location>
        <begin position="1"/>
        <end position="69"/>
    </location>
</feature>
<dbReference type="Proteomes" id="UP000051952">
    <property type="component" value="Unassembled WGS sequence"/>
</dbReference>